<dbReference type="InterPro" id="IPR002104">
    <property type="entry name" value="Integrase_catalytic"/>
</dbReference>
<reference evidence="9" key="1">
    <citation type="submission" date="2016-10" db="EMBL/GenBank/DDBJ databases">
        <authorList>
            <person name="Varghese N."/>
            <person name="Submissions S."/>
        </authorList>
    </citation>
    <scope>NUCLEOTIDE SEQUENCE [LARGE SCALE GENOMIC DNA]</scope>
    <source>
        <strain evidence="9">2SM5</strain>
    </source>
</reference>
<dbReference type="InterPro" id="IPR010998">
    <property type="entry name" value="Integrase_recombinase_N"/>
</dbReference>
<evidence type="ECO:0000259" key="7">
    <source>
        <dbReference type="PROSITE" id="PS51900"/>
    </source>
</evidence>
<dbReference type="Pfam" id="PF00589">
    <property type="entry name" value="Phage_integrase"/>
    <property type="match status" value="1"/>
</dbReference>
<dbReference type="InterPro" id="IPR013762">
    <property type="entry name" value="Integrase-like_cat_sf"/>
</dbReference>
<dbReference type="Gene3D" id="3.30.160.390">
    <property type="entry name" value="Integrase, DNA-binding domain"/>
    <property type="match status" value="1"/>
</dbReference>
<accession>A0A1H1PY97</accession>
<dbReference type="Pfam" id="PF22022">
    <property type="entry name" value="Phage_int_M"/>
    <property type="match status" value="1"/>
</dbReference>
<dbReference type="InterPro" id="IPR011010">
    <property type="entry name" value="DNA_brk_join_enz"/>
</dbReference>
<name>A0A1H1PY97_9GAMM</name>
<keyword evidence="3 5" id="KW-0238">DNA-binding</keyword>
<dbReference type="InterPro" id="IPR038488">
    <property type="entry name" value="Integrase_DNA-bd_sf"/>
</dbReference>
<protein>
    <submittedName>
        <fullName evidence="8">Site-specific recombinase XerD</fullName>
    </submittedName>
</protein>
<organism evidence="8 9">
    <name type="scientific">Halopseudomonas litoralis</name>
    <dbReference type="NCBI Taxonomy" id="797277"/>
    <lineage>
        <taxon>Bacteria</taxon>
        <taxon>Pseudomonadati</taxon>
        <taxon>Pseudomonadota</taxon>
        <taxon>Gammaproteobacteria</taxon>
        <taxon>Pseudomonadales</taxon>
        <taxon>Pseudomonadaceae</taxon>
        <taxon>Halopseudomonas</taxon>
    </lineage>
</organism>
<evidence type="ECO:0000256" key="2">
    <source>
        <dbReference type="ARBA" id="ARBA00022908"/>
    </source>
</evidence>
<feature type="domain" description="Core-binding (CB)" evidence="7">
    <location>
        <begin position="98"/>
        <end position="182"/>
    </location>
</feature>
<dbReference type="Proteomes" id="UP000243426">
    <property type="component" value="Chromosome I"/>
</dbReference>
<dbReference type="Pfam" id="PF13356">
    <property type="entry name" value="Arm-DNA-bind_3"/>
    <property type="match status" value="1"/>
</dbReference>
<dbReference type="InterPro" id="IPR053876">
    <property type="entry name" value="Phage_int_M"/>
</dbReference>
<sequence length="598" mass="68151">MALSDLTIRQARTTGKDYTLPDFDGLSLAVSAVGGKSWHFRYYWASKQKRMSLGRYPDVSLREARSLRDDARALVAKGINPKTDQKLKLQNTILAEKNSFKAVYLMWFAHRKLELKEGRQSTLSQIRRIFVKDILPRLGTISIFDIRRSHLLDVLARIERRRAFSVAEKVRTWFRQLFRFAMVKFEGIESNPASDLVAVAIPKPPVANNPFLRLPEMPELLRRLRHFSGRTTTQLGIRLLLLTGVRTGELRQATPDQFDLDQGLWIIPPEAVKQLQNDMRKKKRRPKDIPPYIVPLSVQAIEIVRYLLEQVKPAQKNLLAHCSDLKKCISENTLNAALIRMGYKNLLTGHGIRGTLSTALNEIGYLKTWVDAQLSHADPNKVSATYNHALYVEPRRKMMQDWADRLDLLERGKVQAASRHLTIRIEGMPLRDDSVEQGERYSDQTPLSSEVDAVGGHLPAVPVQNRTAVAREAKVSGIQNERLEMLQAYEEPHNLQIVQFAKLAGKSRDQINREIKAGKLLTLKVGNRGQRIPDWQLDPVKLRLTQAAMVKGRGDAHSWHLYRVLLQPYEQLRGKSPVEAVFANNIHKVTSVVQDALR</sequence>
<evidence type="ECO:0000256" key="1">
    <source>
        <dbReference type="ARBA" id="ARBA00008857"/>
    </source>
</evidence>
<proteinExistence type="inferred from homology"/>
<comment type="similarity">
    <text evidence="1">Belongs to the 'phage' integrase family.</text>
</comment>
<dbReference type="InterPro" id="IPR044068">
    <property type="entry name" value="CB"/>
</dbReference>
<feature type="domain" description="Tyr recombinase" evidence="6">
    <location>
        <begin position="207"/>
        <end position="399"/>
    </location>
</feature>
<dbReference type="GO" id="GO:0003677">
    <property type="term" value="F:DNA binding"/>
    <property type="evidence" value="ECO:0007669"/>
    <property type="project" value="UniProtKB-UniRule"/>
</dbReference>
<dbReference type="InterPro" id="IPR025166">
    <property type="entry name" value="Integrase_DNA_bind_dom"/>
</dbReference>
<dbReference type="EMBL" id="LT629748">
    <property type="protein sequence ID" value="SDS16195.1"/>
    <property type="molecule type" value="Genomic_DNA"/>
</dbReference>
<dbReference type="Gene3D" id="1.10.150.130">
    <property type="match status" value="1"/>
</dbReference>
<keyword evidence="4" id="KW-0233">DNA recombination</keyword>
<dbReference type="PROSITE" id="PS51898">
    <property type="entry name" value="TYR_RECOMBINASE"/>
    <property type="match status" value="1"/>
</dbReference>
<evidence type="ECO:0000256" key="5">
    <source>
        <dbReference type="PROSITE-ProRule" id="PRU01248"/>
    </source>
</evidence>
<evidence type="ECO:0000256" key="3">
    <source>
        <dbReference type="ARBA" id="ARBA00023125"/>
    </source>
</evidence>
<dbReference type="OrthoDB" id="9795573at2"/>
<keyword evidence="2" id="KW-0229">DNA integration</keyword>
<gene>
    <name evidence="8" type="ORF">SAMN05216198_1324</name>
</gene>
<dbReference type="Gene3D" id="1.10.443.10">
    <property type="entry name" value="Intergrase catalytic core"/>
    <property type="match status" value="1"/>
</dbReference>
<dbReference type="GO" id="GO:0015074">
    <property type="term" value="P:DNA integration"/>
    <property type="evidence" value="ECO:0007669"/>
    <property type="project" value="UniProtKB-KW"/>
</dbReference>
<dbReference type="PANTHER" id="PTHR30629:SF2">
    <property type="entry name" value="PROPHAGE INTEGRASE INTS-RELATED"/>
    <property type="match status" value="1"/>
</dbReference>
<evidence type="ECO:0000259" key="6">
    <source>
        <dbReference type="PROSITE" id="PS51898"/>
    </source>
</evidence>
<dbReference type="PROSITE" id="PS51900">
    <property type="entry name" value="CB"/>
    <property type="match status" value="1"/>
</dbReference>
<evidence type="ECO:0000313" key="9">
    <source>
        <dbReference type="Proteomes" id="UP000243426"/>
    </source>
</evidence>
<dbReference type="GO" id="GO:0006310">
    <property type="term" value="P:DNA recombination"/>
    <property type="evidence" value="ECO:0007669"/>
    <property type="project" value="UniProtKB-KW"/>
</dbReference>
<dbReference type="InterPro" id="IPR050808">
    <property type="entry name" value="Phage_Integrase"/>
</dbReference>
<dbReference type="PANTHER" id="PTHR30629">
    <property type="entry name" value="PROPHAGE INTEGRASE"/>
    <property type="match status" value="1"/>
</dbReference>
<evidence type="ECO:0000313" key="8">
    <source>
        <dbReference type="EMBL" id="SDS16195.1"/>
    </source>
</evidence>
<dbReference type="RefSeq" id="WP_090272588.1">
    <property type="nucleotide sequence ID" value="NZ_LT629748.1"/>
</dbReference>
<dbReference type="STRING" id="797277.SAMN05216198_1324"/>
<dbReference type="SUPFAM" id="SSF56349">
    <property type="entry name" value="DNA breaking-rejoining enzymes"/>
    <property type="match status" value="1"/>
</dbReference>
<keyword evidence="9" id="KW-1185">Reference proteome</keyword>
<evidence type="ECO:0000256" key="4">
    <source>
        <dbReference type="ARBA" id="ARBA00023172"/>
    </source>
</evidence>
<dbReference type="AlphaFoldDB" id="A0A1H1PY97"/>
<dbReference type="CDD" id="cd00801">
    <property type="entry name" value="INT_P4_C"/>
    <property type="match status" value="1"/>
</dbReference>